<organism evidence="1 2">
    <name type="scientific">Rangifer tarandus platyrhynchus</name>
    <name type="common">Svalbard reindeer</name>
    <dbReference type="NCBI Taxonomy" id="3082113"/>
    <lineage>
        <taxon>Eukaryota</taxon>
        <taxon>Metazoa</taxon>
        <taxon>Chordata</taxon>
        <taxon>Craniata</taxon>
        <taxon>Vertebrata</taxon>
        <taxon>Euteleostomi</taxon>
        <taxon>Mammalia</taxon>
        <taxon>Eutheria</taxon>
        <taxon>Laurasiatheria</taxon>
        <taxon>Artiodactyla</taxon>
        <taxon>Ruminantia</taxon>
        <taxon>Pecora</taxon>
        <taxon>Cervidae</taxon>
        <taxon>Odocoileinae</taxon>
        <taxon>Rangifer</taxon>
    </lineage>
</organism>
<gene>
    <name evidence="1" type="ORF">MRATA1EN22A_LOCUS23792</name>
</gene>
<accession>A0AC59ZVZ6</accession>
<reference evidence="1" key="1">
    <citation type="submission" date="2023-05" db="EMBL/GenBank/DDBJ databases">
        <authorList>
            <consortium name="ELIXIR-Norway"/>
        </authorList>
    </citation>
    <scope>NUCLEOTIDE SEQUENCE</scope>
</reference>
<evidence type="ECO:0000313" key="2">
    <source>
        <dbReference type="Proteomes" id="UP001162501"/>
    </source>
</evidence>
<dbReference type="Proteomes" id="UP001162501">
    <property type="component" value="Chromosome 5"/>
</dbReference>
<evidence type="ECO:0000313" key="1">
    <source>
        <dbReference type="EMBL" id="CAN0522942.1"/>
    </source>
</evidence>
<sequence length="152" mass="15802">MGAGGGVTCCGRGRPLVCRHSPRPQPPRQRRARRGAARRSLARPPHQSQDGGEGLGFPSPGPKEPTYTGWLQDDGASPPQPAGGAGWVSGGARILALVRSGPASGRWPLQSTLFARPPVQWALGLLSPGCEPGLRLAPKGEGRSYLGFSALP</sequence>
<name>A0AC59ZVZ6_RANTA</name>
<proteinExistence type="predicted"/>
<protein>
    <submittedName>
        <fullName evidence="1">Uncharacterized protein</fullName>
    </submittedName>
</protein>
<dbReference type="EMBL" id="OX596089">
    <property type="protein sequence ID" value="CAN0522942.1"/>
    <property type="molecule type" value="Genomic_DNA"/>
</dbReference>
<reference evidence="1" key="2">
    <citation type="submission" date="2025-03" db="EMBL/GenBank/DDBJ databases">
        <authorList>
            <consortium name="ELIXIR-Norway"/>
            <consortium name="Elixir Norway"/>
        </authorList>
    </citation>
    <scope>NUCLEOTIDE SEQUENCE</scope>
</reference>